<organism evidence="1 2">
    <name type="scientific">Zoogloea oleivorans</name>
    <dbReference type="NCBI Taxonomy" id="1552750"/>
    <lineage>
        <taxon>Bacteria</taxon>
        <taxon>Pseudomonadati</taxon>
        <taxon>Pseudomonadota</taxon>
        <taxon>Betaproteobacteria</taxon>
        <taxon>Rhodocyclales</taxon>
        <taxon>Zoogloeaceae</taxon>
        <taxon>Zoogloea</taxon>
    </lineage>
</organism>
<name>A0A6C2CEA9_9RHOO</name>
<comment type="caution">
    <text evidence="1">The sequence shown here is derived from an EMBL/GenBank/DDBJ whole genome shotgun (WGS) entry which is preliminary data.</text>
</comment>
<accession>A0A6C2CEA9</accession>
<dbReference type="EMBL" id="SDKK01000033">
    <property type="protein sequence ID" value="TYC52380.1"/>
    <property type="molecule type" value="Genomic_DNA"/>
</dbReference>
<proteinExistence type="predicted"/>
<evidence type="ECO:0000313" key="1">
    <source>
        <dbReference type="EMBL" id="TYC52380.1"/>
    </source>
</evidence>
<dbReference type="Proteomes" id="UP000389128">
    <property type="component" value="Unassembled WGS sequence"/>
</dbReference>
<dbReference type="AlphaFoldDB" id="A0A6C2CEA9"/>
<gene>
    <name evidence="1" type="ORF">ETQ85_22870</name>
</gene>
<sequence>MFAFYSACHALGLVEQISLPSALPGSRLAPAAAAPAQPAPPPRGLFKRLLGKLLGARLNEDATD</sequence>
<keyword evidence="2" id="KW-1185">Reference proteome</keyword>
<evidence type="ECO:0000313" key="2">
    <source>
        <dbReference type="Proteomes" id="UP000389128"/>
    </source>
</evidence>
<protein>
    <submittedName>
        <fullName evidence="1">Uncharacterized protein</fullName>
    </submittedName>
</protein>
<reference evidence="1 2" key="1">
    <citation type="submission" date="2019-01" db="EMBL/GenBank/DDBJ databases">
        <title>Zoogloea oleivorans genome sequencing and assembly.</title>
        <authorList>
            <person name="Tancsics A."/>
            <person name="Farkas M."/>
            <person name="Kriszt B."/>
            <person name="Maroti G."/>
            <person name="Horvath B."/>
        </authorList>
    </citation>
    <scope>NUCLEOTIDE SEQUENCE [LARGE SCALE GENOMIC DNA]</scope>
    <source>
        <strain evidence="1 2">Buc</strain>
    </source>
</reference>